<accession>A0A4U1JEQ9</accession>
<gene>
    <name evidence="8" type="ORF">E8A74_15235</name>
</gene>
<dbReference type="AlphaFoldDB" id="A0A4U1JEQ9"/>
<name>A0A4U1JEQ9_9BACT</name>
<evidence type="ECO:0000256" key="1">
    <source>
        <dbReference type="ARBA" id="ARBA00004651"/>
    </source>
</evidence>
<comment type="similarity">
    <text evidence="2">Belongs to the CPA3 antiporters (TC 2.A.63) subunit E family.</text>
</comment>
<keyword evidence="4 7" id="KW-0812">Transmembrane</keyword>
<keyword evidence="3" id="KW-1003">Cell membrane</keyword>
<reference evidence="8 9" key="1">
    <citation type="submission" date="2019-04" db="EMBL/GenBank/DDBJ databases">
        <authorList>
            <person name="Li Y."/>
            <person name="Wang J."/>
        </authorList>
    </citation>
    <scope>NUCLEOTIDE SEQUENCE [LARGE SCALE GENOMIC DNA]</scope>
    <source>
        <strain evidence="8 9">DSM 14668</strain>
    </source>
</reference>
<keyword evidence="9" id="KW-1185">Reference proteome</keyword>
<keyword evidence="6 7" id="KW-0472">Membrane</keyword>
<dbReference type="GO" id="GO:0005886">
    <property type="term" value="C:plasma membrane"/>
    <property type="evidence" value="ECO:0007669"/>
    <property type="project" value="UniProtKB-SubCell"/>
</dbReference>
<dbReference type="RefSeq" id="WP_136929729.1">
    <property type="nucleotide sequence ID" value="NZ_SSMQ01000013.1"/>
</dbReference>
<dbReference type="PANTHER" id="PTHR34584">
    <property type="entry name" value="NA(+)/H(+) ANTIPORTER SUBUNIT E1"/>
    <property type="match status" value="1"/>
</dbReference>
<keyword evidence="5 7" id="KW-1133">Transmembrane helix</keyword>
<dbReference type="PANTHER" id="PTHR34584:SF1">
    <property type="entry name" value="NA(+)_H(+) ANTIPORTER SUBUNIT E1"/>
    <property type="match status" value="1"/>
</dbReference>
<dbReference type="GO" id="GO:0008324">
    <property type="term" value="F:monoatomic cation transmembrane transporter activity"/>
    <property type="evidence" value="ECO:0007669"/>
    <property type="project" value="InterPro"/>
</dbReference>
<comment type="caution">
    <text evidence="8">The sequence shown here is derived from an EMBL/GenBank/DDBJ whole genome shotgun (WGS) entry which is preliminary data.</text>
</comment>
<evidence type="ECO:0000313" key="8">
    <source>
        <dbReference type="EMBL" id="TKD08633.1"/>
    </source>
</evidence>
<evidence type="ECO:0000256" key="6">
    <source>
        <dbReference type="ARBA" id="ARBA00023136"/>
    </source>
</evidence>
<protein>
    <submittedName>
        <fullName evidence="8">Na+/H+ antiporter subunit E</fullName>
    </submittedName>
</protein>
<feature type="transmembrane region" description="Helical" evidence="7">
    <location>
        <begin position="25"/>
        <end position="43"/>
    </location>
</feature>
<dbReference type="InterPro" id="IPR002758">
    <property type="entry name" value="Cation_antiport_E"/>
</dbReference>
<evidence type="ECO:0000256" key="3">
    <source>
        <dbReference type="ARBA" id="ARBA00022475"/>
    </source>
</evidence>
<proteinExistence type="inferred from homology"/>
<dbReference type="EMBL" id="SSMQ01000013">
    <property type="protein sequence ID" value="TKD08633.1"/>
    <property type="molecule type" value="Genomic_DNA"/>
</dbReference>
<dbReference type="OrthoDB" id="9807187at2"/>
<evidence type="ECO:0000256" key="4">
    <source>
        <dbReference type="ARBA" id="ARBA00022692"/>
    </source>
</evidence>
<evidence type="ECO:0000256" key="2">
    <source>
        <dbReference type="ARBA" id="ARBA00006228"/>
    </source>
</evidence>
<comment type="subcellular location">
    <subcellularLocation>
        <location evidence="1">Cell membrane</location>
        <topology evidence="1">Multi-pass membrane protein</topology>
    </subcellularLocation>
</comment>
<evidence type="ECO:0000256" key="5">
    <source>
        <dbReference type="ARBA" id="ARBA00022989"/>
    </source>
</evidence>
<sequence>MSALALNLLLAVVWMFIQATFSLRSLIIGFGIGFVVIAFVQRLRGSHAYARTAASIVRLFAFFLADLVRSNLTLARDILRPVPAFVPALVRFEVADLSPVETALLANLVSLTPGTLTVDAEDDGSALYVHALYGGDPEGVRRRIGQLAGMIRRAGGRPMPPRDAA</sequence>
<evidence type="ECO:0000256" key="7">
    <source>
        <dbReference type="SAM" id="Phobius"/>
    </source>
</evidence>
<evidence type="ECO:0000313" key="9">
    <source>
        <dbReference type="Proteomes" id="UP000309215"/>
    </source>
</evidence>
<organism evidence="8 9">
    <name type="scientific">Polyangium fumosum</name>
    <dbReference type="NCBI Taxonomy" id="889272"/>
    <lineage>
        <taxon>Bacteria</taxon>
        <taxon>Pseudomonadati</taxon>
        <taxon>Myxococcota</taxon>
        <taxon>Polyangia</taxon>
        <taxon>Polyangiales</taxon>
        <taxon>Polyangiaceae</taxon>
        <taxon>Polyangium</taxon>
    </lineage>
</organism>
<dbReference type="Proteomes" id="UP000309215">
    <property type="component" value="Unassembled WGS sequence"/>
</dbReference>
<dbReference type="Pfam" id="PF01899">
    <property type="entry name" value="MNHE"/>
    <property type="match status" value="1"/>
</dbReference>
<dbReference type="PIRSF" id="PIRSF019239">
    <property type="entry name" value="MrpE"/>
    <property type="match status" value="1"/>
</dbReference>